<dbReference type="Proteomes" id="UP001194468">
    <property type="component" value="Unassembled WGS sequence"/>
</dbReference>
<proteinExistence type="predicted"/>
<protein>
    <submittedName>
        <fullName evidence="1">Uncharacterized protein</fullName>
    </submittedName>
</protein>
<comment type="caution">
    <text evidence="1">The sequence shown here is derived from an EMBL/GenBank/DDBJ whole genome shotgun (WGS) entry which is preliminary data.</text>
</comment>
<feature type="non-terminal residue" evidence="1">
    <location>
        <position position="55"/>
    </location>
</feature>
<name>A0AAD4CA14_BOLED</name>
<gene>
    <name evidence="1" type="ORF">L210DRAFT_3364666</name>
</gene>
<reference evidence="1" key="1">
    <citation type="submission" date="2019-10" db="EMBL/GenBank/DDBJ databases">
        <authorList>
            <consortium name="DOE Joint Genome Institute"/>
            <person name="Kuo A."/>
            <person name="Miyauchi S."/>
            <person name="Kiss E."/>
            <person name="Drula E."/>
            <person name="Kohler A."/>
            <person name="Sanchez-Garcia M."/>
            <person name="Andreopoulos B."/>
            <person name="Barry K.W."/>
            <person name="Bonito G."/>
            <person name="Buee M."/>
            <person name="Carver A."/>
            <person name="Chen C."/>
            <person name="Cichocki N."/>
            <person name="Clum A."/>
            <person name="Culley D."/>
            <person name="Crous P.W."/>
            <person name="Fauchery L."/>
            <person name="Girlanda M."/>
            <person name="Hayes R."/>
            <person name="Keri Z."/>
            <person name="LaButti K."/>
            <person name="Lipzen A."/>
            <person name="Lombard V."/>
            <person name="Magnuson J."/>
            <person name="Maillard F."/>
            <person name="Morin E."/>
            <person name="Murat C."/>
            <person name="Nolan M."/>
            <person name="Ohm R."/>
            <person name="Pangilinan J."/>
            <person name="Pereira M."/>
            <person name="Perotto S."/>
            <person name="Peter M."/>
            <person name="Riley R."/>
            <person name="Sitrit Y."/>
            <person name="Stielow B."/>
            <person name="Szollosi G."/>
            <person name="Zifcakova L."/>
            <person name="Stursova M."/>
            <person name="Spatafora J.W."/>
            <person name="Tedersoo L."/>
            <person name="Vaario L.-M."/>
            <person name="Yamada A."/>
            <person name="Yan M."/>
            <person name="Wang P."/>
            <person name="Xu J."/>
            <person name="Bruns T."/>
            <person name="Baldrian P."/>
            <person name="Vilgalys R."/>
            <person name="Henrissat B."/>
            <person name="Grigoriev I.V."/>
            <person name="Hibbett D."/>
            <person name="Nagy L.G."/>
            <person name="Martin F.M."/>
        </authorList>
    </citation>
    <scope>NUCLEOTIDE SEQUENCE</scope>
    <source>
        <strain evidence="1">BED1</strain>
    </source>
</reference>
<sequence length="55" mass="6314">LLQNDLDAPDQFRSFQAKDGYIRLKTEGRNTLCVPKILVDGRSIRECLIERAHSL</sequence>
<evidence type="ECO:0000313" key="2">
    <source>
        <dbReference type="Proteomes" id="UP001194468"/>
    </source>
</evidence>
<dbReference type="AlphaFoldDB" id="A0AAD4CA14"/>
<dbReference type="EMBL" id="WHUW01000001">
    <property type="protein sequence ID" value="KAF8452853.1"/>
    <property type="molecule type" value="Genomic_DNA"/>
</dbReference>
<reference evidence="1" key="2">
    <citation type="journal article" date="2020" name="Nat. Commun.">
        <title>Large-scale genome sequencing of mycorrhizal fungi provides insights into the early evolution of symbiotic traits.</title>
        <authorList>
            <person name="Miyauchi S."/>
            <person name="Kiss E."/>
            <person name="Kuo A."/>
            <person name="Drula E."/>
            <person name="Kohler A."/>
            <person name="Sanchez-Garcia M."/>
            <person name="Morin E."/>
            <person name="Andreopoulos B."/>
            <person name="Barry K.W."/>
            <person name="Bonito G."/>
            <person name="Buee M."/>
            <person name="Carver A."/>
            <person name="Chen C."/>
            <person name="Cichocki N."/>
            <person name="Clum A."/>
            <person name="Culley D."/>
            <person name="Crous P.W."/>
            <person name="Fauchery L."/>
            <person name="Girlanda M."/>
            <person name="Hayes R.D."/>
            <person name="Keri Z."/>
            <person name="LaButti K."/>
            <person name="Lipzen A."/>
            <person name="Lombard V."/>
            <person name="Magnuson J."/>
            <person name="Maillard F."/>
            <person name="Murat C."/>
            <person name="Nolan M."/>
            <person name="Ohm R.A."/>
            <person name="Pangilinan J."/>
            <person name="Pereira M.F."/>
            <person name="Perotto S."/>
            <person name="Peter M."/>
            <person name="Pfister S."/>
            <person name="Riley R."/>
            <person name="Sitrit Y."/>
            <person name="Stielow J.B."/>
            <person name="Szollosi G."/>
            <person name="Zifcakova L."/>
            <person name="Stursova M."/>
            <person name="Spatafora J.W."/>
            <person name="Tedersoo L."/>
            <person name="Vaario L.M."/>
            <person name="Yamada A."/>
            <person name="Yan M."/>
            <person name="Wang P."/>
            <person name="Xu J."/>
            <person name="Bruns T."/>
            <person name="Baldrian P."/>
            <person name="Vilgalys R."/>
            <person name="Dunand C."/>
            <person name="Henrissat B."/>
            <person name="Grigoriev I.V."/>
            <person name="Hibbett D."/>
            <person name="Nagy L.G."/>
            <person name="Martin F.M."/>
        </authorList>
    </citation>
    <scope>NUCLEOTIDE SEQUENCE</scope>
    <source>
        <strain evidence="1">BED1</strain>
    </source>
</reference>
<feature type="non-terminal residue" evidence="1">
    <location>
        <position position="1"/>
    </location>
</feature>
<organism evidence="1 2">
    <name type="scientific">Boletus edulis BED1</name>
    <dbReference type="NCBI Taxonomy" id="1328754"/>
    <lineage>
        <taxon>Eukaryota</taxon>
        <taxon>Fungi</taxon>
        <taxon>Dikarya</taxon>
        <taxon>Basidiomycota</taxon>
        <taxon>Agaricomycotina</taxon>
        <taxon>Agaricomycetes</taxon>
        <taxon>Agaricomycetidae</taxon>
        <taxon>Boletales</taxon>
        <taxon>Boletineae</taxon>
        <taxon>Boletaceae</taxon>
        <taxon>Boletoideae</taxon>
        <taxon>Boletus</taxon>
    </lineage>
</organism>
<keyword evidence="2" id="KW-1185">Reference proteome</keyword>
<accession>A0AAD4CA14</accession>
<evidence type="ECO:0000313" key="1">
    <source>
        <dbReference type="EMBL" id="KAF8452853.1"/>
    </source>
</evidence>